<keyword evidence="2" id="KW-0677">Repeat</keyword>
<feature type="compositionally biased region" description="Acidic residues" evidence="6">
    <location>
        <begin position="271"/>
        <end position="282"/>
    </location>
</feature>
<keyword evidence="3 5" id="KW-0863">Zinc-finger</keyword>
<dbReference type="GO" id="GO:0005634">
    <property type="term" value="C:nucleus"/>
    <property type="evidence" value="ECO:0007669"/>
    <property type="project" value="TreeGrafter"/>
</dbReference>
<gene>
    <name evidence="8" type="ORF">EIP91_001623</name>
</gene>
<dbReference type="GO" id="GO:0000977">
    <property type="term" value="F:RNA polymerase II transcription regulatory region sequence-specific DNA binding"/>
    <property type="evidence" value="ECO:0007669"/>
    <property type="project" value="TreeGrafter"/>
</dbReference>
<evidence type="ECO:0000313" key="8">
    <source>
        <dbReference type="EMBL" id="TCD66220.1"/>
    </source>
</evidence>
<dbReference type="SMART" id="SM00355">
    <property type="entry name" value="ZnF_C2H2"/>
    <property type="match status" value="8"/>
</dbReference>
<comment type="caution">
    <text evidence="8">The sequence shown here is derived from an EMBL/GenBank/DDBJ whole genome shotgun (WGS) entry which is preliminary data.</text>
</comment>
<evidence type="ECO:0000256" key="6">
    <source>
        <dbReference type="SAM" id="MobiDB-lite"/>
    </source>
</evidence>
<feature type="region of interest" description="Disordered" evidence="6">
    <location>
        <begin position="90"/>
        <end position="117"/>
    </location>
</feature>
<keyword evidence="9" id="KW-1185">Reference proteome</keyword>
<dbReference type="InterPro" id="IPR013087">
    <property type="entry name" value="Znf_C2H2_type"/>
</dbReference>
<evidence type="ECO:0000256" key="2">
    <source>
        <dbReference type="ARBA" id="ARBA00022737"/>
    </source>
</evidence>
<dbReference type="EMBL" id="RWJN01000144">
    <property type="protein sequence ID" value="TCD66220.1"/>
    <property type="molecule type" value="Genomic_DNA"/>
</dbReference>
<dbReference type="PROSITE" id="PS00028">
    <property type="entry name" value="ZINC_FINGER_C2H2_1"/>
    <property type="match status" value="4"/>
</dbReference>
<name>A0A4R0RDK7_9APHY</name>
<feature type="compositionally biased region" description="Polar residues" evidence="6">
    <location>
        <begin position="324"/>
        <end position="349"/>
    </location>
</feature>
<evidence type="ECO:0000259" key="7">
    <source>
        <dbReference type="PROSITE" id="PS50157"/>
    </source>
</evidence>
<evidence type="ECO:0000256" key="4">
    <source>
        <dbReference type="ARBA" id="ARBA00022833"/>
    </source>
</evidence>
<evidence type="ECO:0000256" key="3">
    <source>
        <dbReference type="ARBA" id="ARBA00022771"/>
    </source>
</evidence>
<dbReference type="PANTHER" id="PTHR24409:SF295">
    <property type="entry name" value="AZ2-RELATED"/>
    <property type="match status" value="1"/>
</dbReference>
<feature type="region of interest" description="Disordered" evidence="6">
    <location>
        <begin position="259"/>
        <end position="282"/>
    </location>
</feature>
<dbReference type="PANTHER" id="PTHR24409">
    <property type="entry name" value="ZINC FINGER PROTEIN 142"/>
    <property type="match status" value="1"/>
</dbReference>
<dbReference type="OrthoDB" id="3565419at2759"/>
<dbReference type="Proteomes" id="UP000292702">
    <property type="component" value="Unassembled WGS sequence"/>
</dbReference>
<accession>A0A4R0RDK7</accession>
<feature type="domain" description="C2H2-type" evidence="7">
    <location>
        <begin position="64"/>
        <end position="92"/>
    </location>
</feature>
<dbReference type="AlphaFoldDB" id="A0A4R0RDK7"/>
<keyword evidence="4" id="KW-0862">Zinc</keyword>
<dbReference type="STRING" id="92696.A0A4R0RDK7"/>
<evidence type="ECO:0000256" key="1">
    <source>
        <dbReference type="ARBA" id="ARBA00022723"/>
    </source>
</evidence>
<dbReference type="GO" id="GO:0008270">
    <property type="term" value="F:zinc ion binding"/>
    <property type="evidence" value="ECO:0007669"/>
    <property type="project" value="UniProtKB-KW"/>
</dbReference>
<protein>
    <recommendedName>
        <fullName evidence="7">C2H2-type domain-containing protein</fullName>
    </recommendedName>
</protein>
<evidence type="ECO:0000256" key="5">
    <source>
        <dbReference type="PROSITE-ProRule" id="PRU00042"/>
    </source>
</evidence>
<feature type="region of interest" description="Disordered" evidence="6">
    <location>
        <begin position="324"/>
        <end position="360"/>
    </location>
</feature>
<evidence type="ECO:0000313" key="9">
    <source>
        <dbReference type="Proteomes" id="UP000292702"/>
    </source>
</evidence>
<keyword evidence="1" id="KW-0479">Metal-binding</keyword>
<sequence length="571" mass="64455">MAKYKCQECTGVSFRRARDLDRHVKTSEEHRNFCPKGNCFYYSHLPDAVENHCVLRHGDFMLSLQCHECPRRFVLAQSLAKHLQVSHIPDISPAHATGPTEATSGSLHPDRTPAEQLGPPMKDCVVCVSTVPKALWEIHWTTSPEHQLCPFCDTPFSTGAFNILETHFEVHHIGKFCLCKECLKAVSGVRTRPSDLPTCIICKASFNLHNDLLQHACSKHRHLRLLYPAAPTTCTACGLKLANKIALMQHRAFKHEPRPAYRPRYTGSLGYDDDDGDENDDDDYYSEHYRSLKSRGDGSWMEECSWAFESIDYDLEFGGARNLSTGDVMSTSTSEKCRPSRSSALPSEDTSQDRSIGRSVGSEWELDWNSDGHYLLTDDGAITPKSFSKTMSPSASQHHLPSRGGLNEALSVVDIPASLSSPSRRLSGQRCKAAFGSTVERDEHHQLEHAAHVECNFCGILVAEADWKEHWESSVRHQRCSKCDLYFEGNRAIGIHGGVPHENLYCMTCKIFFHTLTEIREHQTEYPDHLRCPKCFKPFETSQRIGNHMEDAHPELLRVDLTTDMKDEANR</sequence>
<dbReference type="GO" id="GO:0000981">
    <property type="term" value="F:DNA-binding transcription factor activity, RNA polymerase II-specific"/>
    <property type="evidence" value="ECO:0007669"/>
    <property type="project" value="TreeGrafter"/>
</dbReference>
<organism evidence="8 9">
    <name type="scientific">Steccherinum ochraceum</name>
    <dbReference type="NCBI Taxonomy" id="92696"/>
    <lineage>
        <taxon>Eukaryota</taxon>
        <taxon>Fungi</taxon>
        <taxon>Dikarya</taxon>
        <taxon>Basidiomycota</taxon>
        <taxon>Agaricomycotina</taxon>
        <taxon>Agaricomycetes</taxon>
        <taxon>Polyporales</taxon>
        <taxon>Steccherinaceae</taxon>
        <taxon>Steccherinum</taxon>
    </lineage>
</organism>
<dbReference type="PROSITE" id="PS50157">
    <property type="entry name" value="ZINC_FINGER_C2H2_2"/>
    <property type="match status" value="1"/>
</dbReference>
<reference evidence="8 9" key="1">
    <citation type="submission" date="2018-11" db="EMBL/GenBank/DDBJ databases">
        <title>Genome assembly of Steccherinum ochraceum LE-BIN_3174, the white-rot fungus of the Steccherinaceae family (The Residual Polyporoid clade, Polyporales, Basidiomycota).</title>
        <authorList>
            <person name="Fedorova T.V."/>
            <person name="Glazunova O.A."/>
            <person name="Landesman E.O."/>
            <person name="Moiseenko K.V."/>
            <person name="Psurtseva N.V."/>
            <person name="Savinova O.S."/>
            <person name="Shakhova N.V."/>
            <person name="Tyazhelova T.V."/>
            <person name="Vasina D.V."/>
        </authorList>
    </citation>
    <scope>NUCLEOTIDE SEQUENCE [LARGE SCALE GENOMIC DNA]</scope>
    <source>
        <strain evidence="8 9">LE-BIN_3174</strain>
    </source>
</reference>
<proteinExistence type="predicted"/>